<feature type="region of interest" description="Disordered" evidence="1">
    <location>
        <begin position="287"/>
        <end position="307"/>
    </location>
</feature>
<protein>
    <submittedName>
        <fullName evidence="3">Histidine kinase</fullName>
    </submittedName>
</protein>
<reference evidence="4" key="1">
    <citation type="journal article" date="2019" name="Int. J. Syst. Evol. Microbiol.">
        <title>The Global Catalogue of Microorganisms (GCM) 10K type strain sequencing project: providing services to taxonomists for standard genome sequencing and annotation.</title>
        <authorList>
            <consortium name="The Broad Institute Genomics Platform"/>
            <consortium name="The Broad Institute Genome Sequencing Center for Infectious Disease"/>
            <person name="Wu L."/>
            <person name="Ma J."/>
        </authorList>
    </citation>
    <scope>NUCLEOTIDE SEQUENCE [LARGE SCALE GENOMIC DNA]</scope>
    <source>
        <strain evidence="4">NBRC 108565</strain>
    </source>
</reference>
<dbReference type="EMBL" id="AP027729">
    <property type="protein sequence ID" value="BDZ42762.1"/>
    <property type="molecule type" value="Genomic_DNA"/>
</dbReference>
<keyword evidence="3" id="KW-0418">Kinase</keyword>
<accession>A0ABM8G3N3</accession>
<dbReference type="GO" id="GO:0016301">
    <property type="term" value="F:kinase activity"/>
    <property type="evidence" value="ECO:0007669"/>
    <property type="project" value="UniProtKB-KW"/>
</dbReference>
<gene>
    <name evidence="3" type="ORF">GCM10025865_20610</name>
</gene>
<dbReference type="PANTHER" id="PTHR36151">
    <property type="entry name" value="BLR2777 PROTEIN"/>
    <property type="match status" value="1"/>
</dbReference>
<organism evidence="3 4">
    <name type="scientific">Paraoerskovia sediminicola</name>
    <dbReference type="NCBI Taxonomy" id="1138587"/>
    <lineage>
        <taxon>Bacteria</taxon>
        <taxon>Bacillati</taxon>
        <taxon>Actinomycetota</taxon>
        <taxon>Actinomycetes</taxon>
        <taxon>Micrococcales</taxon>
        <taxon>Cellulomonadaceae</taxon>
        <taxon>Paraoerskovia</taxon>
    </lineage>
</organism>
<name>A0ABM8G3N3_9CELL</name>
<dbReference type="InterPro" id="IPR018713">
    <property type="entry name" value="MPAB/Lcp_cat_dom"/>
</dbReference>
<dbReference type="Pfam" id="PF09995">
    <property type="entry name" value="MPAB_Lcp_cat"/>
    <property type="match status" value="1"/>
</dbReference>
<dbReference type="PANTHER" id="PTHR36151:SF3">
    <property type="entry name" value="ER-BOUND OXYGENASE MPAB_MPAB'_RUBBER OXYGENASE CATALYTIC DOMAIN-CONTAINING PROTEIN"/>
    <property type="match status" value="1"/>
</dbReference>
<dbReference type="Proteomes" id="UP001321475">
    <property type="component" value="Chromosome"/>
</dbReference>
<evidence type="ECO:0000256" key="1">
    <source>
        <dbReference type="SAM" id="MobiDB-lite"/>
    </source>
</evidence>
<evidence type="ECO:0000313" key="4">
    <source>
        <dbReference type="Proteomes" id="UP001321475"/>
    </source>
</evidence>
<proteinExistence type="predicted"/>
<keyword evidence="4" id="KW-1185">Reference proteome</keyword>
<sequence>MVGPRPRPQTVATEVGGSETARPEAGGGQTGDAPPRSGPLERLRGAAGEALFARVAGEDGPEQRARIHGTPGPRDFPPGAAIRRVHDDASMFVGGFRALLLQALHPLAMAAVAEHSGYRTDPWGRLARTSTFLATTTFATSADAQQAIDIVRAVHVRMKGVAPVGRPYAADDPWLLRWVHIAEADSFLTAHQLYGRRPLDGAGCDEYLAQVATVAERLGAVDVPHDRVALRRAFTEFGPELRATRESEDVARYLISEPPLPWVAKGAYSLLGRAALASLPSWARRATPTPWYPRGSGRGDTATARAGGHAATKAIRWALAPTKSGTVETAPTPA</sequence>
<evidence type="ECO:0000259" key="2">
    <source>
        <dbReference type="Pfam" id="PF09995"/>
    </source>
</evidence>
<evidence type="ECO:0000313" key="3">
    <source>
        <dbReference type="EMBL" id="BDZ42762.1"/>
    </source>
</evidence>
<feature type="region of interest" description="Disordered" evidence="1">
    <location>
        <begin position="1"/>
        <end position="78"/>
    </location>
</feature>
<dbReference type="RefSeq" id="WP_286217186.1">
    <property type="nucleotide sequence ID" value="NZ_AP027729.1"/>
</dbReference>
<keyword evidence="3" id="KW-0808">Transferase</keyword>
<feature type="domain" description="ER-bound oxygenase mpaB/mpaB'/Rubber oxygenase catalytic" evidence="2">
    <location>
        <begin position="84"/>
        <end position="298"/>
    </location>
</feature>